<name>A0ABW4UYI0_9BACL</name>
<feature type="transmembrane region" description="Helical" evidence="2">
    <location>
        <begin position="360"/>
        <end position="385"/>
    </location>
</feature>
<protein>
    <recommendedName>
        <fullName evidence="5">Tape measure domain-containing protein</fullName>
    </recommendedName>
</protein>
<dbReference type="RefSeq" id="WP_204825279.1">
    <property type="nucleotide sequence ID" value="NZ_JBHUGF010000010.1"/>
</dbReference>
<dbReference type="EMBL" id="JBHUGF010000010">
    <property type="protein sequence ID" value="MFD1991556.1"/>
    <property type="molecule type" value="Genomic_DNA"/>
</dbReference>
<feature type="transmembrane region" description="Helical" evidence="2">
    <location>
        <begin position="327"/>
        <end position="348"/>
    </location>
</feature>
<sequence>MGDINNIVNKFSSTLKSASLSASNIVIKNYNKAQQTFFGTLLKYESKSFNDYYMNGAIRGYVNMSQKISEVIAKQKSLNDNVSEGSKKASLLGSAFQSIGNELNKKAIALFEVLIKPDFSQAKAAIVSAAEDQSTKQVFIARSGNPEVGGAMFEQFKQDAINSGANVKEALKGAQIFMSGAENTDQIRELNNMTVRLKKLSGAGQSESEIANVIYGGMQGRTAPLTAFNIPATEDESNKLLELGKSGNVDGYISAMNEIMNKRGMTEEALKTMMDAPTERWGTLMTNFNMTMIDIGSGALAALLPLLDTLNTAFQAGTFQPFFDMLTTGLASMAADFVWLITMLPAAWQTVVNSISILGLVLYNVLNIIIGMIPFILGLAVVWAILNAGMILGAISAMQFAIAQRLAAIATNIVTIAQRIFNFVMAANPIGFVIALIFGLITMFIALASVSGGVKEVLSNAFGFIMDCAENAVNFILAVINAGIKGINTVSGFFADLLGIESKEIPLIEATADFSGIKKSGQNFIKDFSMDKLTDSLSLDNLLGSSPKITKDTSAASQFKQELPKGTGATMPSAGMPSTSSAMPAMSSPTMPATVDNVNNVNNVGNIEGTVDISSEDLKMMRDLAELQAIQNFVSLTPTVQVTTGDINSGADLDTIVGHIGRKLEEEFVSTAQGVYI</sequence>
<feature type="compositionally biased region" description="Low complexity" evidence="1">
    <location>
        <begin position="570"/>
        <end position="588"/>
    </location>
</feature>
<keyword evidence="2" id="KW-1133">Transmembrane helix</keyword>
<gene>
    <name evidence="3" type="ORF">ACFSGI_16435</name>
</gene>
<dbReference type="Proteomes" id="UP001597403">
    <property type="component" value="Unassembled WGS sequence"/>
</dbReference>
<evidence type="ECO:0008006" key="5">
    <source>
        <dbReference type="Google" id="ProtNLM"/>
    </source>
</evidence>
<evidence type="ECO:0000313" key="4">
    <source>
        <dbReference type="Proteomes" id="UP001597403"/>
    </source>
</evidence>
<reference evidence="4" key="1">
    <citation type="journal article" date="2019" name="Int. J. Syst. Evol. Microbiol.">
        <title>The Global Catalogue of Microorganisms (GCM) 10K type strain sequencing project: providing services to taxonomists for standard genome sequencing and annotation.</title>
        <authorList>
            <consortium name="The Broad Institute Genomics Platform"/>
            <consortium name="The Broad Institute Genome Sequencing Center for Infectious Disease"/>
            <person name="Wu L."/>
            <person name="Ma J."/>
        </authorList>
    </citation>
    <scope>NUCLEOTIDE SEQUENCE [LARGE SCALE GENOMIC DNA]</scope>
    <source>
        <strain evidence="4">CGMCC 1.15067</strain>
    </source>
</reference>
<feature type="transmembrane region" description="Helical" evidence="2">
    <location>
        <begin position="429"/>
        <end position="450"/>
    </location>
</feature>
<accession>A0ABW4UYI0</accession>
<keyword evidence="2" id="KW-0812">Transmembrane</keyword>
<keyword evidence="2" id="KW-0472">Membrane</keyword>
<evidence type="ECO:0000256" key="2">
    <source>
        <dbReference type="SAM" id="Phobius"/>
    </source>
</evidence>
<comment type="caution">
    <text evidence="3">The sequence shown here is derived from an EMBL/GenBank/DDBJ whole genome shotgun (WGS) entry which is preliminary data.</text>
</comment>
<keyword evidence="4" id="KW-1185">Reference proteome</keyword>
<evidence type="ECO:0000313" key="3">
    <source>
        <dbReference type="EMBL" id="MFD1991556.1"/>
    </source>
</evidence>
<proteinExistence type="predicted"/>
<feature type="transmembrane region" description="Helical" evidence="2">
    <location>
        <begin position="391"/>
        <end position="417"/>
    </location>
</feature>
<feature type="region of interest" description="Disordered" evidence="1">
    <location>
        <begin position="554"/>
        <end position="588"/>
    </location>
</feature>
<evidence type="ECO:0000256" key="1">
    <source>
        <dbReference type="SAM" id="MobiDB-lite"/>
    </source>
</evidence>
<feature type="transmembrane region" description="Helical" evidence="2">
    <location>
        <begin position="288"/>
        <end position="307"/>
    </location>
</feature>
<organism evidence="3 4">
    <name type="scientific">Paenibacillus nicotianae</name>
    <dbReference type="NCBI Taxonomy" id="1526551"/>
    <lineage>
        <taxon>Bacteria</taxon>
        <taxon>Bacillati</taxon>
        <taxon>Bacillota</taxon>
        <taxon>Bacilli</taxon>
        <taxon>Bacillales</taxon>
        <taxon>Paenibacillaceae</taxon>
        <taxon>Paenibacillus</taxon>
    </lineage>
</organism>